<name>A0A7W6NVL2_9SPHN</name>
<gene>
    <name evidence="2" type="ORF">GGR46_001115</name>
</gene>
<dbReference type="EMBL" id="JACIEH010000001">
    <property type="protein sequence ID" value="MBB4097582.1"/>
    <property type="molecule type" value="Genomic_DNA"/>
</dbReference>
<dbReference type="RefSeq" id="WP_183995322.1">
    <property type="nucleotide sequence ID" value="NZ_JACIEH010000001.1"/>
</dbReference>
<accession>A0A7W6NVL2</accession>
<comment type="caution">
    <text evidence="2">The sequence shown here is derived from an EMBL/GenBank/DDBJ whole genome shotgun (WGS) entry which is preliminary data.</text>
</comment>
<reference evidence="2 3" key="1">
    <citation type="submission" date="2020-08" db="EMBL/GenBank/DDBJ databases">
        <title>Genomic Encyclopedia of Type Strains, Phase IV (KMG-IV): sequencing the most valuable type-strain genomes for metagenomic binning, comparative biology and taxonomic classification.</title>
        <authorList>
            <person name="Goeker M."/>
        </authorList>
    </citation>
    <scope>NUCLEOTIDE SEQUENCE [LARGE SCALE GENOMIC DNA]</scope>
    <source>
        <strain evidence="2 3">DSM 101806</strain>
    </source>
</reference>
<dbReference type="InterPro" id="IPR007712">
    <property type="entry name" value="RelE/ParE_toxin"/>
</dbReference>
<evidence type="ECO:0000313" key="3">
    <source>
        <dbReference type="Proteomes" id="UP000557392"/>
    </source>
</evidence>
<dbReference type="Pfam" id="PF05016">
    <property type="entry name" value="ParE_toxin"/>
    <property type="match status" value="1"/>
</dbReference>
<dbReference type="Proteomes" id="UP000557392">
    <property type="component" value="Unassembled WGS sequence"/>
</dbReference>
<sequence length="91" mass="10732">MRLLFRAEAAADLRSIIAYYEEVAPEALANILADIHRSIDQLTHFPRIGVPVQDRPFRRLVTRRYHFKVAYSVQANYILILGIFRYQDREL</sequence>
<evidence type="ECO:0000313" key="2">
    <source>
        <dbReference type="EMBL" id="MBB4097582.1"/>
    </source>
</evidence>
<proteinExistence type="predicted"/>
<keyword evidence="3" id="KW-1185">Reference proteome</keyword>
<evidence type="ECO:0000256" key="1">
    <source>
        <dbReference type="ARBA" id="ARBA00022649"/>
    </source>
</evidence>
<protein>
    <submittedName>
        <fullName evidence="2">Plasmid stabilization system protein ParE</fullName>
    </submittedName>
</protein>
<organism evidence="2 3">
    <name type="scientific">Sphingomonas kyeonggiensis</name>
    <dbReference type="NCBI Taxonomy" id="1268553"/>
    <lineage>
        <taxon>Bacteria</taxon>
        <taxon>Pseudomonadati</taxon>
        <taxon>Pseudomonadota</taxon>
        <taxon>Alphaproteobacteria</taxon>
        <taxon>Sphingomonadales</taxon>
        <taxon>Sphingomonadaceae</taxon>
        <taxon>Sphingomonas</taxon>
    </lineage>
</organism>
<keyword evidence="1" id="KW-1277">Toxin-antitoxin system</keyword>
<dbReference type="Gene3D" id="3.30.2310.20">
    <property type="entry name" value="RelE-like"/>
    <property type="match status" value="1"/>
</dbReference>
<dbReference type="AlphaFoldDB" id="A0A7W6NVL2"/>
<dbReference type="InterPro" id="IPR035093">
    <property type="entry name" value="RelE/ParE_toxin_dom_sf"/>
</dbReference>